<dbReference type="InterPro" id="IPR000477">
    <property type="entry name" value="RT_dom"/>
</dbReference>
<accession>A0AAE0AVP6</accession>
<dbReference type="CDD" id="cd01650">
    <property type="entry name" value="RT_nLTR_like"/>
    <property type="match status" value="1"/>
</dbReference>
<feature type="domain" description="Reverse transcriptase" evidence="1">
    <location>
        <begin position="12"/>
        <end position="316"/>
    </location>
</feature>
<dbReference type="AlphaFoldDB" id="A0AAE0AVP6"/>
<dbReference type="InterPro" id="IPR043502">
    <property type="entry name" value="DNA/RNA_pol_sf"/>
</dbReference>
<dbReference type="Proteomes" id="UP001281410">
    <property type="component" value="Unassembled WGS sequence"/>
</dbReference>
<dbReference type="PROSITE" id="PS50878">
    <property type="entry name" value="RT_POL"/>
    <property type="match status" value="1"/>
</dbReference>
<dbReference type="PANTHER" id="PTHR19446">
    <property type="entry name" value="REVERSE TRANSCRIPTASES"/>
    <property type="match status" value="1"/>
</dbReference>
<evidence type="ECO:0000313" key="2">
    <source>
        <dbReference type="EMBL" id="KAK3224472.1"/>
    </source>
</evidence>
<dbReference type="Pfam" id="PF13966">
    <property type="entry name" value="zf-RVT"/>
    <property type="match status" value="1"/>
</dbReference>
<organism evidence="2 3">
    <name type="scientific">Dipteronia sinensis</name>
    <dbReference type="NCBI Taxonomy" id="43782"/>
    <lineage>
        <taxon>Eukaryota</taxon>
        <taxon>Viridiplantae</taxon>
        <taxon>Streptophyta</taxon>
        <taxon>Embryophyta</taxon>
        <taxon>Tracheophyta</taxon>
        <taxon>Spermatophyta</taxon>
        <taxon>Magnoliopsida</taxon>
        <taxon>eudicotyledons</taxon>
        <taxon>Gunneridae</taxon>
        <taxon>Pentapetalae</taxon>
        <taxon>rosids</taxon>
        <taxon>malvids</taxon>
        <taxon>Sapindales</taxon>
        <taxon>Sapindaceae</taxon>
        <taxon>Hippocastanoideae</taxon>
        <taxon>Acereae</taxon>
        <taxon>Dipteronia</taxon>
    </lineage>
</organism>
<dbReference type="Pfam" id="PF00078">
    <property type="entry name" value="RVT_1"/>
    <property type="match status" value="1"/>
</dbReference>
<reference evidence="2" key="1">
    <citation type="journal article" date="2023" name="Plant J.">
        <title>Genome sequences and population genomics provide insights into the demographic history, inbreeding, and mutation load of two 'living fossil' tree species of Dipteronia.</title>
        <authorList>
            <person name="Feng Y."/>
            <person name="Comes H.P."/>
            <person name="Chen J."/>
            <person name="Zhu S."/>
            <person name="Lu R."/>
            <person name="Zhang X."/>
            <person name="Li P."/>
            <person name="Qiu J."/>
            <person name="Olsen K.M."/>
            <person name="Qiu Y."/>
        </authorList>
    </citation>
    <scope>NUCLEOTIDE SEQUENCE</scope>
    <source>
        <strain evidence="2">NBL</strain>
    </source>
</reference>
<keyword evidence="3" id="KW-1185">Reference proteome</keyword>
<dbReference type="SUPFAM" id="SSF56672">
    <property type="entry name" value="DNA/RNA polymerases"/>
    <property type="match status" value="1"/>
</dbReference>
<dbReference type="EMBL" id="JANJYJ010000003">
    <property type="protein sequence ID" value="KAK3224472.1"/>
    <property type="molecule type" value="Genomic_DNA"/>
</dbReference>
<evidence type="ECO:0000259" key="1">
    <source>
        <dbReference type="PROSITE" id="PS50878"/>
    </source>
</evidence>
<sequence>MIKDDFMKFMEDFHKDGKVVRDLNRTFIALILKVGNPVSMKDFRPISLVSAMYKVLAKFLANRLRKVMNSIIGESQMAFVKERQISDSLIIAEEIVHKWKNDKEGGNLVKLDFEKAYDSVDNGFLDSMMEGMSFGSKWRVWMKECISSPLMSVLVNGSPTPQFGVQKGLRQGDPLSPFLFNIVVERLNRVLLKAVNLDLIKGESFGNNVVHITHLQFADDTILFLKLKVEYILNAKRILCCLELASGLKINFHKSCLGDGVVKLKLHAVSWGEVCKRKGNGGLGIGRILDKNKTMLAKWIWRFGKEDKAFWRRVICLKYGEVQDFGIWIDSNWVWQIPTRRPLFNWECDQWRMFTTFLNCIKIRSCCSDSMAWLPNANDIFSVGSFRRTLEDRFIFPDIAPNNLWKAICPPKIEIFMWQLWKGRVLVREVMYRLGMDFLTNLECPLCREDNETIDHLFLRC</sequence>
<name>A0AAE0AVP6_9ROSI</name>
<evidence type="ECO:0000313" key="3">
    <source>
        <dbReference type="Proteomes" id="UP001281410"/>
    </source>
</evidence>
<proteinExistence type="predicted"/>
<gene>
    <name evidence="2" type="ORF">Dsin_011497</name>
</gene>
<protein>
    <recommendedName>
        <fullName evidence="1">Reverse transcriptase domain-containing protein</fullName>
    </recommendedName>
</protein>
<comment type="caution">
    <text evidence="2">The sequence shown here is derived from an EMBL/GenBank/DDBJ whole genome shotgun (WGS) entry which is preliminary data.</text>
</comment>
<dbReference type="InterPro" id="IPR026960">
    <property type="entry name" value="RVT-Znf"/>
</dbReference>